<dbReference type="SUPFAM" id="SSF56645">
    <property type="entry name" value="Acyl-CoA dehydrogenase NM domain-like"/>
    <property type="match status" value="1"/>
</dbReference>
<evidence type="ECO:0000313" key="3">
    <source>
        <dbReference type="Proteomes" id="UP000477849"/>
    </source>
</evidence>
<protein>
    <recommendedName>
        <fullName evidence="1">Acyl-CoA dehydrogenase/oxidase N-terminal domain-containing protein</fullName>
    </recommendedName>
</protein>
<evidence type="ECO:0000259" key="1">
    <source>
        <dbReference type="Pfam" id="PF02771"/>
    </source>
</evidence>
<dbReference type="Pfam" id="PF02771">
    <property type="entry name" value="Acyl-CoA_dh_N"/>
    <property type="match status" value="1"/>
</dbReference>
<dbReference type="Proteomes" id="UP000477849">
    <property type="component" value="Unassembled WGS sequence"/>
</dbReference>
<dbReference type="RefSeq" id="WP_163899002.1">
    <property type="nucleotide sequence ID" value="NZ_CP048427.1"/>
</dbReference>
<dbReference type="InterPro" id="IPR013786">
    <property type="entry name" value="AcylCoA_DH/ox_N"/>
</dbReference>
<dbReference type="GO" id="GO:0016627">
    <property type="term" value="F:oxidoreductase activity, acting on the CH-CH group of donors"/>
    <property type="evidence" value="ECO:0007669"/>
    <property type="project" value="InterPro"/>
</dbReference>
<gene>
    <name evidence="2" type="ORF">G6N76_09485</name>
</gene>
<reference evidence="2 3" key="1">
    <citation type="submission" date="2020-02" db="EMBL/GenBank/DDBJ databases">
        <title>Genome sequence of the type strain CCBAU10050 of Rhizobium daejeonense.</title>
        <authorList>
            <person name="Gao J."/>
            <person name="Sun J."/>
        </authorList>
    </citation>
    <scope>NUCLEOTIDE SEQUENCE [LARGE SCALE GENOMIC DNA]</scope>
    <source>
        <strain evidence="2 3">CCBAU10050</strain>
    </source>
</reference>
<name>A0A6M1S3Q3_9HYPH</name>
<evidence type="ECO:0000313" key="2">
    <source>
        <dbReference type="EMBL" id="NGO63907.1"/>
    </source>
</evidence>
<organism evidence="2 3">
    <name type="scientific">Rhizobium daejeonense</name>
    <dbReference type="NCBI Taxonomy" id="240521"/>
    <lineage>
        <taxon>Bacteria</taxon>
        <taxon>Pseudomonadati</taxon>
        <taxon>Pseudomonadota</taxon>
        <taxon>Alphaproteobacteria</taxon>
        <taxon>Hyphomicrobiales</taxon>
        <taxon>Rhizobiaceae</taxon>
        <taxon>Rhizobium/Agrobacterium group</taxon>
        <taxon>Rhizobium</taxon>
    </lineage>
</organism>
<dbReference type="InterPro" id="IPR009100">
    <property type="entry name" value="AcylCoA_DH/oxidase_NM_dom_sf"/>
</dbReference>
<accession>A0A6M1S3Q3</accession>
<comment type="caution">
    <text evidence="2">The sequence shown here is derived from an EMBL/GenBank/DDBJ whole genome shotgun (WGS) entry which is preliminary data.</text>
</comment>
<dbReference type="InterPro" id="IPR037069">
    <property type="entry name" value="AcylCoA_DH/ox_N_sf"/>
</dbReference>
<feature type="domain" description="Acyl-CoA dehydrogenase/oxidase N-terminal" evidence="1">
    <location>
        <begin position="42"/>
        <end position="119"/>
    </location>
</feature>
<sequence length="336" mass="35994">MGTITHLNERQRTAPIRITTEEEALAVAKDLAISLAGVRNGALSEALSRSGLLAVSIPSDFGGADVSNVVLSQIVAMLAQHTPLAASMLTLHLSSLELLRNGGTEEQRRAAFARAAAGERFYLVQSSEILQLLPDGIGYALSGEVECLCVPQAEWLVINRRSPTDDTALLIPVRPGRMIERSSSTGPVRILFDSEHVHSDSLLTLGHDAVRLSSALNRLLRASITLGETERSIAEFSRPPQWNRESVIVDADRESAIGQLLVQTITLSALTHKCGTAFDIAQVNPSSQTIGEACRQSSILEFVAARGPVGDRQTEALDEILAIGRSYLADRSGGNA</sequence>
<dbReference type="EMBL" id="JAAKZH010000003">
    <property type="protein sequence ID" value="NGO63907.1"/>
    <property type="molecule type" value="Genomic_DNA"/>
</dbReference>
<dbReference type="GO" id="GO:0050660">
    <property type="term" value="F:flavin adenine dinucleotide binding"/>
    <property type="evidence" value="ECO:0007669"/>
    <property type="project" value="InterPro"/>
</dbReference>
<keyword evidence="3" id="KW-1185">Reference proteome</keyword>
<dbReference type="Gene3D" id="1.10.540.10">
    <property type="entry name" value="Acyl-CoA dehydrogenase/oxidase, N-terminal domain"/>
    <property type="match status" value="1"/>
</dbReference>
<dbReference type="AlphaFoldDB" id="A0A6M1S3Q3"/>
<proteinExistence type="predicted"/>